<dbReference type="EMBL" id="JAJNDC010000004">
    <property type="protein sequence ID" value="MCW9713926.1"/>
    <property type="molecule type" value="Genomic_DNA"/>
</dbReference>
<organism evidence="2 3">
    <name type="scientific">Fodinibius salicampi</name>
    <dbReference type="NCBI Taxonomy" id="1920655"/>
    <lineage>
        <taxon>Bacteria</taxon>
        <taxon>Pseudomonadati</taxon>
        <taxon>Balneolota</taxon>
        <taxon>Balneolia</taxon>
        <taxon>Balneolales</taxon>
        <taxon>Balneolaceae</taxon>
        <taxon>Fodinibius</taxon>
    </lineage>
</organism>
<dbReference type="Pfam" id="PF11799">
    <property type="entry name" value="IMS_C"/>
    <property type="match status" value="1"/>
</dbReference>
<gene>
    <name evidence="2" type="ORF">LQ318_13530</name>
</gene>
<evidence type="ECO:0000313" key="3">
    <source>
        <dbReference type="Proteomes" id="UP001207337"/>
    </source>
</evidence>
<name>A0ABT3Q1J9_9BACT</name>
<proteinExistence type="predicted"/>
<reference evidence="2 3" key="1">
    <citation type="submission" date="2021-11" db="EMBL/GenBank/DDBJ databases">
        <title>Aliifidinibius sp. nov., a new bacterium isolated from saline soil.</title>
        <authorList>
            <person name="Galisteo C."/>
            <person name="De La Haba R."/>
            <person name="Sanchez-Porro C."/>
            <person name="Ventosa A."/>
        </authorList>
    </citation>
    <scope>NUCLEOTIDE SEQUENCE [LARGE SCALE GENOMIC DNA]</scope>
    <source>
        <strain evidence="2 3">KACC 190600</strain>
    </source>
</reference>
<keyword evidence="3" id="KW-1185">Reference proteome</keyword>
<evidence type="ECO:0000259" key="1">
    <source>
        <dbReference type="Pfam" id="PF11799"/>
    </source>
</evidence>
<evidence type="ECO:0000313" key="2">
    <source>
        <dbReference type="EMBL" id="MCW9713926.1"/>
    </source>
</evidence>
<protein>
    <recommendedName>
        <fullName evidence="1">DNA polymerase Y-family little finger domain-containing protein</fullName>
    </recommendedName>
</protein>
<dbReference type="Proteomes" id="UP001207337">
    <property type="component" value="Unassembled WGS sequence"/>
</dbReference>
<accession>A0ABT3Q1J9</accession>
<feature type="domain" description="DNA polymerase Y-family little finger" evidence="1">
    <location>
        <begin position="19"/>
        <end position="63"/>
    </location>
</feature>
<sequence length="96" mass="10999">MMELNGKPCLEIEHINDPRKGIMTSRSFGKAVTKLEDLQEAIAEFIMISTEKLRLKNRLPPCCILHCVLISMAMVTQNINMELKSLFTYLLLTLLF</sequence>
<comment type="caution">
    <text evidence="2">The sequence shown here is derived from an EMBL/GenBank/DDBJ whole genome shotgun (WGS) entry which is preliminary data.</text>
</comment>
<dbReference type="InterPro" id="IPR017961">
    <property type="entry name" value="DNA_pol_Y-fam_little_finger"/>
</dbReference>